<keyword evidence="7 8" id="KW-0131">Cell cycle</keyword>
<accession>A0A660KV75</accession>
<keyword evidence="12" id="KW-1185">Reference proteome</keyword>
<keyword evidence="6 7" id="KW-0067">ATP-binding</keyword>
<keyword evidence="5 7" id="KW-0547">Nucleotide-binding</keyword>
<dbReference type="AlphaFoldDB" id="A0A660KV75"/>
<proteinExistence type="inferred from homology"/>
<dbReference type="EC" id="6.3.2.9" evidence="7 8"/>
<dbReference type="InterPro" id="IPR005762">
    <property type="entry name" value="MurD"/>
</dbReference>
<dbReference type="Pfam" id="PF08245">
    <property type="entry name" value="Mur_ligase_M"/>
    <property type="match status" value="1"/>
</dbReference>
<organism evidence="11 12">
    <name type="scientific">Solirubrobacter pauli</name>
    <dbReference type="NCBI Taxonomy" id="166793"/>
    <lineage>
        <taxon>Bacteria</taxon>
        <taxon>Bacillati</taxon>
        <taxon>Actinomycetota</taxon>
        <taxon>Thermoleophilia</taxon>
        <taxon>Solirubrobacterales</taxon>
        <taxon>Solirubrobacteraceae</taxon>
        <taxon>Solirubrobacter</taxon>
    </lineage>
</organism>
<evidence type="ECO:0000256" key="8">
    <source>
        <dbReference type="RuleBase" id="RU003664"/>
    </source>
</evidence>
<dbReference type="GO" id="GO:0008360">
    <property type="term" value="P:regulation of cell shape"/>
    <property type="evidence" value="ECO:0007669"/>
    <property type="project" value="UniProtKB-KW"/>
</dbReference>
<dbReference type="GO" id="GO:0051301">
    <property type="term" value="P:cell division"/>
    <property type="evidence" value="ECO:0007669"/>
    <property type="project" value="UniProtKB-KW"/>
</dbReference>
<dbReference type="Proteomes" id="UP000278962">
    <property type="component" value="Unassembled WGS sequence"/>
</dbReference>
<dbReference type="RefSeq" id="WP_121258502.1">
    <property type="nucleotide sequence ID" value="NZ_RBIL01000003.1"/>
</dbReference>
<evidence type="ECO:0000256" key="5">
    <source>
        <dbReference type="ARBA" id="ARBA00022741"/>
    </source>
</evidence>
<dbReference type="InterPro" id="IPR004101">
    <property type="entry name" value="Mur_ligase_C"/>
</dbReference>
<dbReference type="PANTHER" id="PTHR43692:SF1">
    <property type="entry name" value="UDP-N-ACETYLMURAMOYLALANINE--D-GLUTAMATE LIGASE"/>
    <property type="match status" value="1"/>
</dbReference>
<dbReference type="Gene3D" id="3.40.50.720">
    <property type="entry name" value="NAD(P)-binding Rossmann-like Domain"/>
    <property type="match status" value="1"/>
</dbReference>
<dbReference type="GO" id="GO:0071555">
    <property type="term" value="P:cell wall organization"/>
    <property type="evidence" value="ECO:0007669"/>
    <property type="project" value="UniProtKB-KW"/>
</dbReference>
<dbReference type="InterPro" id="IPR036565">
    <property type="entry name" value="Mur-like_cat_sf"/>
</dbReference>
<dbReference type="GO" id="GO:0005737">
    <property type="term" value="C:cytoplasm"/>
    <property type="evidence" value="ECO:0007669"/>
    <property type="project" value="UniProtKB-SubCell"/>
</dbReference>
<dbReference type="GO" id="GO:0008764">
    <property type="term" value="F:UDP-N-acetylmuramoylalanine-D-glutamate ligase activity"/>
    <property type="evidence" value="ECO:0007669"/>
    <property type="project" value="UniProtKB-UniRule"/>
</dbReference>
<keyword evidence="4 7" id="KW-0436">Ligase</keyword>
<evidence type="ECO:0000256" key="7">
    <source>
        <dbReference type="HAMAP-Rule" id="MF_00639"/>
    </source>
</evidence>
<comment type="similarity">
    <text evidence="7">Belongs to the MurCDEF family.</text>
</comment>
<comment type="pathway">
    <text evidence="2 7 8">Cell wall biogenesis; peptidoglycan biosynthesis.</text>
</comment>
<evidence type="ECO:0000256" key="6">
    <source>
        <dbReference type="ARBA" id="ARBA00022840"/>
    </source>
</evidence>
<dbReference type="OrthoDB" id="9809796at2"/>
<dbReference type="Gene3D" id="3.90.190.20">
    <property type="entry name" value="Mur ligase, C-terminal domain"/>
    <property type="match status" value="1"/>
</dbReference>
<dbReference type="PANTHER" id="PTHR43692">
    <property type="entry name" value="UDP-N-ACETYLMURAMOYLALANINE--D-GLUTAMATE LIGASE"/>
    <property type="match status" value="1"/>
</dbReference>
<dbReference type="HAMAP" id="MF_00639">
    <property type="entry name" value="MurD"/>
    <property type="match status" value="1"/>
</dbReference>
<evidence type="ECO:0000259" key="9">
    <source>
        <dbReference type="Pfam" id="PF02875"/>
    </source>
</evidence>
<keyword evidence="3 7" id="KW-0963">Cytoplasm</keyword>
<feature type="domain" description="Mur ligase central" evidence="10">
    <location>
        <begin position="109"/>
        <end position="270"/>
    </location>
</feature>
<gene>
    <name evidence="7" type="primary">murD</name>
    <name evidence="11" type="ORF">C8N24_6589</name>
</gene>
<dbReference type="EMBL" id="RBIL01000003">
    <property type="protein sequence ID" value="RKQ84958.1"/>
    <property type="molecule type" value="Genomic_DNA"/>
</dbReference>
<comment type="function">
    <text evidence="7 8">Cell wall formation. Catalyzes the addition of glutamate to the nucleotide precursor UDP-N-acetylmuramoyl-L-alanine (UMA).</text>
</comment>
<dbReference type="NCBIfam" id="TIGR01087">
    <property type="entry name" value="murD"/>
    <property type="match status" value="1"/>
</dbReference>
<keyword evidence="7 8" id="KW-0961">Cell wall biogenesis/degradation</keyword>
<dbReference type="Gene3D" id="3.40.1190.10">
    <property type="entry name" value="Mur-like, catalytic domain"/>
    <property type="match status" value="1"/>
</dbReference>
<reference evidence="11 12" key="1">
    <citation type="submission" date="2018-10" db="EMBL/GenBank/DDBJ databases">
        <title>Genomic Encyclopedia of Archaeal and Bacterial Type Strains, Phase II (KMG-II): from individual species to whole genera.</title>
        <authorList>
            <person name="Goeker M."/>
        </authorList>
    </citation>
    <scope>NUCLEOTIDE SEQUENCE [LARGE SCALE GENOMIC DNA]</scope>
    <source>
        <strain evidence="11 12">DSM 14954</strain>
    </source>
</reference>
<evidence type="ECO:0000256" key="4">
    <source>
        <dbReference type="ARBA" id="ARBA00022598"/>
    </source>
</evidence>
<name>A0A660KV75_9ACTN</name>
<evidence type="ECO:0000259" key="10">
    <source>
        <dbReference type="Pfam" id="PF08245"/>
    </source>
</evidence>
<evidence type="ECO:0000256" key="3">
    <source>
        <dbReference type="ARBA" id="ARBA00022490"/>
    </source>
</evidence>
<dbReference type="SUPFAM" id="SSF53623">
    <property type="entry name" value="MurD-like peptide ligases, catalytic domain"/>
    <property type="match status" value="1"/>
</dbReference>
<keyword evidence="7 8" id="KW-0573">Peptidoglycan synthesis</keyword>
<evidence type="ECO:0000313" key="12">
    <source>
        <dbReference type="Proteomes" id="UP000278962"/>
    </source>
</evidence>
<dbReference type="GO" id="GO:0005524">
    <property type="term" value="F:ATP binding"/>
    <property type="evidence" value="ECO:0007669"/>
    <property type="project" value="UniProtKB-UniRule"/>
</dbReference>
<evidence type="ECO:0000313" key="11">
    <source>
        <dbReference type="EMBL" id="RKQ84958.1"/>
    </source>
</evidence>
<feature type="domain" description="Mur ligase C-terminal" evidence="9">
    <location>
        <begin position="293"/>
        <end position="406"/>
    </location>
</feature>
<keyword evidence="7 8" id="KW-0133">Cell shape</keyword>
<evidence type="ECO:0000256" key="2">
    <source>
        <dbReference type="ARBA" id="ARBA00004752"/>
    </source>
</evidence>
<sequence length="430" mass="44581">MRFSALDGLTLGVWGAGLETRSFARHVAERLPGARIAVVVLEEPAEAPELTDGARVVDAAGAPEALAGCDVVVRSPGVSIYRPELRGLRTTTPTALWMAEREGRDVIGVTATKGKSTTSKLIAHLIAKAGVDVRLGGNIGAPALDLLDDDALAVIELSSYQIADLEAGPETAVVGNVYAEHVNWHGSVDAYRADKLRLLALPGVRRCVLNATAPLVMAAPRGAAELRTFGSSPGWHVAEDGSVVRGDVVVRALPLIGRHNALNVCGALTALEAVGLSVDDPEAALADFVGLDHRLQVVHEAGGVRWVDDSISTEPEAAKFAVESFPEADVVLIGGGFEREQDYGALGVALAARGAHVLGLPDTGSRLVEAVRAAGGDARMVADLPAAVAAARGLARPGTVVLLSPAAPSFNTHRNFAARGDHFAELARAA</sequence>
<keyword evidence="7 8" id="KW-0132">Cell division</keyword>
<comment type="subcellular location">
    <subcellularLocation>
        <location evidence="1 7 8">Cytoplasm</location>
    </subcellularLocation>
</comment>
<dbReference type="InterPro" id="IPR013221">
    <property type="entry name" value="Mur_ligase_cen"/>
</dbReference>
<evidence type="ECO:0000256" key="1">
    <source>
        <dbReference type="ARBA" id="ARBA00004496"/>
    </source>
</evidence>
<dbReference type="InterPro" id="IPR036615">
    <property type="entry name" value="Mur_ligase_C_dom_sf"/>
</dbReference>
<protein>
    <recommendedName>
        <fullName evidence="7 8">UDP-N-acetylmuramoylalanine--D-glutamate ligase</fullName>
        <ecNumber evidence="7 8">6.3.2.9</ecNumber>
    </recommendedName>
    <alternativeName>
        <fullName evidence="7">D-glutamic acid-adding enzyme</fullName>
    </alternativeName>
    <alternativeName>
        <fullName evidence="7">UDP-N-acetylmuramoyl-L-alanyl-D-glutamate synthetase</fullName>
    </alternativeName>
</protein>
<dbReference type="SUPFAM" id="SSF53244">
    <property type="entry name" value="MurD-like peptide ligases, peptide-binding domain"/>
    <property type="match status" value="1"/>
</dbReference>
<dbReference type="GO" id="GO:0009252">
    <property type="term" value="P:peptidoglycan biosynthetic process"/>
    <property type="evidence" value="ECO:0007669"/>
    <property type="project" value="UniProtKB-UniRule"/>
</dbReference>
<dbReference type="Pfam" id="PF02875">
    <property type="entry name" value="Mur_ligase_C"/>
    <property type="match status" value="1"/>
</dbReference>
<dbReference type="UniPathway" id="UPA00219"/>
<comment type="caution">
    <text evidence="11">The sequence shown here is derived from an EMBL/GenBank/DDBJ whole genome shotgun (WGS) entry which is preliminary data.</text>
</comment>
<comment type="catalytic activity">
    <reaction evidence="7 8">
        <text>UDP-N-acetyl-alpha-D-muramoyl-L-alanine + D-glutamate + ATP = UDP-N-acetyl-alpha-D-muramoyl-L-alanyl-D-glutamate + ADP + phosphate + H(+)</text>
        <dbReference type="Rhea" id="RHEA:16429"/>
        <dbReference type="ChEBI" id="CHEBI:15378"/>
        <dbReference type="ChEBI" id="CHEBI:29986"/>
        <dbReference type="ChEBI" id="CHEBI:30616"/>
        <dbReference type="ChEBI" id="CHEBI:43474"/>
        <dbReference type="ChEBI" id="CHEBI:83898"/>
        <dbReference type="ChEBI" id="CHEBI:83900"/>
        <dbReference type="ChEBI" id="CHEBI:456216"/>
        <dbReference type="EC" id="6.3.2.9"/>
    </reaction>
</comment>
<comment type="caution">
    <text evidence="7">Lacks conserved residue(s) required for the propagation of feature annotation.</text>
</comment>